<organism evidence="1 2">
    <name type="scientific">Armillaria solidipes</name>
    <dbReference type="NCBI Taxonomy" id="1076256"/>
    <lineage>
        <taxon>Eukaryota</taxon>
        <taxon>Fungi</taxon>
        <taxon>Dikarya</taxon>
        <taxon>Basidiomycota</taxon>
        <taxon>Agaricomycotina</taxon>
        <taxon>Agaricomycetes</taxon>
        <taxon>Agaricomycetidae</taxon>
        <taxon>Agaricales</taxon>
        <taxon>Marasmiineae</taxon>
        <taxon>Physalacriaceae</taxon>
        <taxon>Armillaria</taxon>
    </lineage>
</organism>
<proteinExistence type="predicted"/>
<evidence type="ECO:0000313" key="2">
    <source>
        <dbReference type="Proteomes" id="UP000218334"/>
    </source>
</evidence>
<reference evidence="2" key="1">
    <citation type="journal article" date="2017" name="Nat. Ecol. Evol.">
        <title>Genome expansion and lineage-specific genetic innovations in the forest pathogenic fungi Armillaria.</title>
        <authorList>
            <person name="Sipos G."/>
            <person name="Prasanna A.N."/>
            <person name="Walter M.C."/>
            <person name="O'Connor E."/>
            <person name="Balint B."/>
            <person name="Krizsan K."/>
            <person name="Kiss B."/>
            <person name="Hess J."/>
            <person name="Varga T."/>
            <person name="Slot J."/>
            <person name="Riley R."/>
            <person name="Boka B."/>
            <person name="Rigling D."/>
            <person name="Barry K."/>
            <person name="Lee J."/>
            <person name="Mihaltcheva S."/>
            <person name="LaButti K."/>
            <person name="Lipzen A."/>
            <person name="Waldron R."/>
            <person name="Moloney N.M."/>
            <person name="Sperisen C."/>
            <person name="Kredics L."/>
            <person name="Vagvoelgyi C."/>
            <person name="Patrignani A."/>
            <person name="Fitzpatrick D."/>
            <person name="Nagy I."/>
            <person name="Doyle S."/>
            <person name="Anderson J.B."/>
            <person name="Grigoriev I.V."/>
            <person name="Gueldener U."/>
            <person name="Muensterkoetter M."/>
            <person name="Nagy L.G."/>
        </authorList>
    </citation>
    <scope>NUCLEOTIDE SEQUENCE [LARGE SCALE GENOMIC DNA]</scope>
    <source>
        <strain evidence="2">28-4</strain>
    </source>
</reference>
<evidence type="ECO:0000313" key="1">
    <source>
        <dbReference type="EMBL" id="PBK70652.1"/>
    </source>
</evidence>
<accession>A0A2H3BUH0</accession>
<dbReference type="EMBL" id="KZ293425">
    <property type="protein sequence ID" value="PBK70652.1"/>
    <property type="molecule type" value="Genomic_DNA"/>
</dbReference>
<evidence type="ECO:0008006" key="3">
    <source>
        <dbReference type="Google" id="ProtNLM"/>
    </source>
</evidence>
<gene>
    <name evidence="1" type="ORF">ARMSODRAFT_1003275</name>
</gene>
<dbReference type="STRING" id="1076256.A0A2H3BUH0"/>
<protein>
    <recommendedName>
        <fullName evidence="3">F-box domain-containing protein</fullName>
    </recommendedName>
</protein>
<dbReference type="Proteomes" id="UP000218334">
    <property type="component" value="Unassembled WGS sequence"/>
</dbReference>
<name>A0A2H3BUH0_9AGAR</name>
<sequence length="544" mass="62367">MSCLTCSNCGFVNFLPPESQLQTLATIQDSDNLISQLLRGSRPLLDDDYALISAEIAELERLRSLYDVQLQEIDSCRRPVLRALEHRKSIYAPIRRVPRDILLEIFHSVCDSWWQRTITDYYVKQKRHSLNVSGPLWVLGRVCGLWRDTLHTSPVSWTRNVEVKAPFSEHAPQILRAYLSRTGEHPLSIKIVLDSDKPSQNREIMSLLLQSCYRWKNACIHISMHHLKSISHLPLLQTIEVHIVDGTDRAYRSDMCLNSPQLRRATFIYYGIHQMRLPPSGITHYSGNITCAEDLQLLSQLPMLEMCHIPALMLDLVHAPVIMTALRQLYVGELHVLDFLTAPMLQSLAVAKNYFAAMYYYARDCRRSIPRITRFLRRSGCQLQSLNMHMKIFQTEPSALISEMLSSEACSTISHLTFKLGSQLVKVANTLAPSSVLPNLHRLVLCMEGQNFRTKQTQWLVNMIRSRRDAGLLKTIEVQFGDSFYHPSSDKDEDDSEDDDRWTTTDVEAGIRALTGDNLEVWVETCNPADRDLQLLFWDGEIIQ</sequence>
<keyword evidence="2" id="KW-1185">Reference proteome</keyword>
<dbReference type="AlphaFoldDB" id="A0A2H3BUH0"/>